<feature type="repeat" description="TPR" evidence="1">
    <location>
        <begin position="3292"/>
        <end position="3325"/>
    </location>
</feature>
<proteinExistence type="predicted"/>
<feature type="repeat" description="TPR" evidence="1">
    <location>
        <begin position="3804"/>
        <end position="3837"/>
    </location>
</feature>
<dbReference type="SMART" id="SM00028">
    <property type="entry name" value="TPR"/>
    <property type="match status" value="24"/>
</dbReference>
<dbReference type="PROSITE" id="PS50005">
    <property type="entry name" value="TPR"/>
    <property type="match status" value="2"/>
</dbReference>
<feature type="region of interest" description="Disordered" evidence="3">
    <location>
        <begin position="286"/>
        <end position="324"/>
    </location>
</feature>
<evidence type="ECO:0000256" key="1">
    <source>
        <dbReference type="PROSITE-ProRule" id="PRU00339"/>
    </source>
</evidence>
<dbReference type="RefSeq" id="WP_141200737.1">
    <property type="nucleotide sequence ID" value="NZ_CP041186.1"/>
</dbReference>
<feature type="coiled-coil region" evidence="2">
    <location>
        <begin position="1337"/>
        <end position="1374"/>
    </location>
</feature>
<dbReference type="Pfam" id="PF13176">
    <property type="entry name" value="TPR_7"/>
    <property type="match status" value="1"/>
</dbReference>
<protein>
    <submittedName>
        <fullName evidence="5">Tetratricopeptide repeat protein</fullName>
    </submittedName>
</protein>
<dbReference type="Pfam" id="PF13181">
    <property type="entry name" value="TPR_8"/>
    <property type="match status" value="2"/>
</dbReference>
<evidence type="ECO:0000259" key="4">
    <source>
        <dbReference type="PROSITE" id="PS50168"/>
    </source>
</evidence>
<evidence type="ECO:0000313" key="6">
    <source>
        <dbReference type="Proteomes" id="UP000315995"/>
    </source>
</evidence>
<dbReference type="InterPro" id="IPR011990">
    <property type="entry name" value="TPR-like_helical_dom_sf"/>
</dbReference>
<reference evidence="5 6" key="1">
    <citation type="submission" date="2019-06" db="EMBL/GenBank/DDBJ databases">
        <title>Persicimonas caeni gen. nov., sp. nov., a predatory bacterium isolated from solar saltern.</title>
        <authorList>
            <person name="Wang S."/>
        </authorList>
    </citation>
    <scope>NUCLEOTIDE SEQUENCE [LARGE SCALE GENOMIC DNA]</scope>
    <source>
        <strain evidence="5 6">YN101</strain>
    </source>
</reference>
<evidence type="ECO:0000256" key="3">
    <source>
        <dbReference type="SAM" id="MobiDB-lite"/>
    </source>
</evidence>
<dbReference type="PANTHER" id="PTHR12558:SF13">
    <property type="entry name" value="CELL DIVISION CYCLE PROTEIN 27 HOMOLOG"/>
    <property type="match status" value="1"/>
</dbReference>
<dbReference type="PROSITE" id="PS50168">
    <property type="entry name" value="DED"/>
    <property type="match status" value="1"/>
</dbReference>
<keyword evidence="1" id="KW-0802">TPR repeat</keyword>
<evidence type="ECO:0000256" key="2">
    <source>
        <dbReference type="SAM" id="Coils"/>
    </source>
</evidence>
<dbReference type="Gene3D" id="1.25.40.10">
    <property type="entry name" value="Tetratricopeptide repeat domain"/>
    <property type="match status" value="16"/>
</dbReference>
<feature type="domain" description="DED" evidence="4">
    <location>
        <begin position="965"/>
        <end position="1047"/>
    </location>
</feature>
<dbReference type="PANTHER" id="PTHR12558">
    <property type="entry name" value="CELL DIVISION CYCLE 16,23,27"/>
    <property type="match status" value="1"/>
</dbReference>
<accession>A0A4Y6Q168</accession>
<dbReference type="SUPFAM" id="SSF48452">
    <property type="entry name" value="TPR-like"/>
    <property type="match status" value="10"/>
</dbReference>
<gene>
    <name evidence="5" type="ORF">FIV42_27170</name>
</gene>
<dbReference type="OrthoDB" id="5244639at2"/>
<evidence type="ECO:0000313" key="5">
    <source>
        <dbReference type="EMBL" id="QDG54293.1"/>
    </source>
</evidence>
<sequence length="3847" mass="441882">MTEQIRDLQQTLKSDPSNREAFDALADQYAETGDWRRLRWHFEKYADYLEGEQDFSQLVFVLRELSEAEEDNQEKAAILVALGDVLFERVDNHDEGMDAYQKAFKTYPADTTSLDRARRIYRESGQFKRVLLLYDLEKQVKKGSEQLADVLVSIAQVHGDFLGDYDKAIECLDEALENGGADGVAEAIRTIYEAGGSVESAVKDKVREAHEVAGHGDQNLAAKLMVEAARLESAREGGGLRKAAELAEQARTFEPDHFEAGEFLMELYAELEQEDELNELTASLEVDGAEGDPVDEVEEEAEAEEEADPIETLDESSLAADGGQPDSIVEEVASLAGDFDEARAMLENDPGDLVALNVVRERLREDGAFDELVEQLEASVKYLRKKEGELDVMVELANTYWKELGDLEKAEYYFKRIKLLDSEQPDMIAFYEEFYRREGEWRKLFSLLSGKQADAADVEAALDLASQLAQIAEIQMGSPEKAIDVWKNFLREHDQHPEAREQLRRLYEENGKWNALVDFLKDRVRQLEDEGEATAAARVLLLERIADIYRDELGLDVMVINTLNSILELEPEHGPAFEELRVKLQDGKRWNDLAGLLNERAELELADDNELRAVELLLEVADIWQENLRNVTQALPYLERVVEIQPNNTGVRERLREIYEQRRDYESLFELMFAEAELESGAVREDRFDELLELAEDRLRDPERTVRVLAELVELRPDDDELLDKLEFIHRRRDDHARLAELLETKAERLDSDERREALREAAELREAELADNDGAARLWQRLLEEDVEDESALERLTAIYIATERFDELQEVYAERDGLDQLCELLELAAEEGADAEAKKRLHRRVADIAADELDDLELAVVHLEELAALEEDPRDVARQLDARYGAMGDLEGRLRAHRMLLEHAEDDDARFELLLEMGQLETDRDEHAGALEWLLQAATLRPGDSQVLDLAEQAGRDSEATGLFVEHLELIADDVDDEELRAQLWARLGRVLRDDQDNYASALEYFELLRERDPEDLDVLEALEGLYDKVDEPQKRIDVLREQIDLLSSQGAERLDLVDQLSKIADVQRTHLGEADAARETYNEILDLEPNHVGALRGIRGLHRAEEQWDEVIDSLHRELSLLSLDQTEARIDAQMELADTLRLHKEDHREAIHAYGQVLADDPQHEGAVAAVEELLSEPELAREAALMLEPIFRETDRPAQLAKALEARREVASDRFEEAEILDELIPLYKDRLDDTEQAFAHACREFELDPGREEVWLRVEQLGASLNRWEKIEEVFAEHAPEGHDLAPGRVNLLRHLAAIREYRLGKKEEALETWEQIHEVEPSELSVVEALERLYRQLGRQEELVDALEAKERLLDNDEARIEVLEEVAQLCDTVLEDAPRTIEVFRRVLLLEADHEVAVDGLVRLYGAREEWHELDELYVSQADLAVDPDRRRRFLLELGKLRAEQLADYAGAADLLSQLVTEDPGDDEAVSALEALDETLLNLGDRPGLRLDLARTLEPVYRSRDEAGKLAAVLSVRAEQTHEPFEKVALLDELVDLYLGRLSDDDAAFEVLLEGVVVDPEDEGRRSRLMEVARRLERLEDGAHALEEAAVEADPMAAGAIYRQLGALYEDTLQRPSDAIAAYEQAREQDERDEQALLALERLYQNTSDFDRLVENLRQQVLFGDPSKRVSLLERMGTLYEEVLDRPEDAIDVYAELLDEEPDSTEAFEALERLYARLERHIDLADVMRRRAESTYEEDERVAALARLAQVYRAELHDVHEAIAVHREILAIAPQRHESLDALEEIFEEEAQWHELADILRQKLMASTDDQTESKDTLELKLAGVLREQLFEVDEALGFYRSVLQRTPGKAEAIEALEELVTDENWAHQITEDLVAHYRNESAHEKLVELYEARKEQSYDPSEKANFLEKIAHTYRDGLDDADEAISALSEAWKLEPHREELHEQLLDLAGPLEAWARLAEAYEDVVMSISDPDLMGELRLALAQLYRDQLDDTPQAETNFREVLALDDRNEAAYAALESIMIGEDRWLDFVELLERKFNVFVGEDEAEARDILLRAATVQEEQLDDGFSAAETFRRVLDLDPTDPSANKALSRLYREQERWQDLADHLRQRIGLTTDPEQAVELKQELADLQRTQLLEPMGALDLYREVLNFEPDYTPAVEALEAMFEDEASMRADIAETLEPIYRREEAHEKLVDALLARAEDCRSVEAARTFLQECAQLAEEHLGDRGRAAEILTQIFDKIPGDRNVRLQLHRLHTVLGEWNDLVMLYEDVLQNNFEVDDELRVDLLVEKAALYEERLGELEDARQGYAEVLLYDVDNDKAVDGIERVLARTENWLDLAEFYRDRADATTDPDRSREWLERLATLYEEVLDDLDEAIAVYSRLNDLDPGDEVIQGTLARLYGHARRWHDLADLYRRRIEQTFEPEEAMELRFRLAGLLESELDLLDDSLQIYRDILADSPGHQDTLRALEGLRRDLANREGDYAAYRSQIVDLLLEHYNEQKHWRRFAELLEEKQELVSDIGGRVDALSEMAEVIQRGAQDDADKMRALMKLARAYCIDPNNESLKERVHERANQLDGWERVIPIFLRGLEASDDPDVQAAILIAVADAYAGPLDDIESAITAYQQAVEINGDEQALSRLQHLYGELELWGPLVRVLERRLENEFDGDTRQSLLKRIAMIYDEILGSPEDALRRYEDLREEDPSELSVIDALVRLYEQTERWADLEDALRAKSELLEDDAERVDTLRRLARVQDEQLGEPTEAIMTYQTVVGIDEEDIDAVRALSRLFQGTQRWPELLDNLAVERDFAAGLDELNDIEMRMAIVLMDKLDAPFDAVEHLENVVERDAAHMDAREALLELLDRPEARGDVAPILQRVYRGREEWGELQGLYEQQLEYLEEPQKRAEVFMELAQLQEEQFETRQMAFITLGRAFRELPDVTFLRHELERLSRSLENVDELAAVYEDTLEMGALDPDVELELRKRVGQLYAEELQAFDASIEHFEAAQRIDEFDAETLDWLDRLFQHTNQWEKLAAVLETRLAVTDPDGVNDVRFRLAYLREVIFEEHHDALDLYRQIIIEEPEHGGAIEGLGRMIEDIEIRREVCDLLEPVYNDLGEREALANLFELKLDVADSSAERADLHRRIAEIQIGDLENVYVGYAHLGRALREDPHDYEVQERLESLAGEHELYDQLVALYEDVVEDLEDPVRLVELAMKAAGWAFDRLEEAGRSADMYRMVLDIEPENEDALDALETIARTEDQPTALEAVLRKKAELLFDPDERKSVLLELGQVRMRLESFDEAIEAYQEALTLDEADMEVLHQLVALFEITERYEELVDTLETLAAYIKDADEQRMLYVRIGQYTRHFVDAPERSIEAYRRANELAPDDRDVLMALEELYEQTEQWHNLLEIVERELAMVEEAEADDPDERLRLYVQRARVNYEHFEQAEQAIEDYQRAFAIQKDSDLVVSALDGLYRAEGRWDDLMELYREQLQLAGDEDRLVELHIEMADICQEHLDDFERAFELLDMVLELRPQNRRALDVLQSMYVQSNQWDAVAEVLSRKAQAEEGAAKIELLLERADVFEQKLEQLDSAAEVFVTILEVDPTHQRAIDKLKELYASMGAWAEQYAILEHEAEMAETEDDKVAIFLAMAELARKQIGDPALRTEALERAYALRGDELSIVEPLLDAYIASEDFDRAEPILENIIATLKDERKMQDVVRFEHLKGKLTEQKGDLEGAKAAYEAAHKVDATYIPNLLSLGKLLVRMDDWDSALKIFQTLLLHQMNIKDDEQKVELFYYLGRVRLQKGDARRAKDMFSRALGIDADHEPSKQALAEL</sequence>
<keyword evidence="6" id="KW-1185">Reference proteome</keyword>
<organism evidence="5 6">
    <name type="scientific">Persicimonas caeni</name>
    <dbReference type="NCBI Taxonomy" id="2292766"/>
    <lineage>
        <taxon>Bacteria</taxon>
        <taxon>Deltaproteobacteria</taxon>
        <taxon>Bradymonadales</taxon>
        <taxon>Bradymonadaceae</taxon>
        <taxon>Persicimonas</taxon>
    </lineage>
</organism>
<keyword evidence="2" id="KW-0175">Coiled coil</keyword>
<feature type="compositionally biased region" description="Acidic residues" evidence="3">
    <location>
        <begin position="287"/>
        <end position="314"/>
    </location>
</feature>
<feature type="coiled-coil region" evidence="2">
    <location>
        <begin position="2949"/>
        <end position="2976"/>
    </location>
</feature>
<dbReference type="InterPro" id="IPR019734">
    <property type="entry name" value="TPR_rpt"/>
</dbReference>
<dbReference type="Proteomes" id="UP000315995">
    <property type="component" value="Chromosome"/>
</dbReference>
<accession>A0A5B8YCL6</accession>
<dbReference type="InterPro" id="IPR001875">
    <property type="entry name" value="DED_dom"/>
</dbReference>
<dbReference type="EMBL" id="CP041186">
    <property type="protein sequence ID" value="QDG54293.1"/>
    <property type="molecule type" value="Genomic_DNA"/>
</dbReference>
<name>A0A4Y6Q168_PERCE</name>
<feature type="coiled-coil region" evidence="2">
    <location>
        <begin position="1631"/>
        <end position="1668"/>
    </location>
</feature>